<keyword evidence="6" id="KW-0812">Transmembrane</keyword>
<dbReference type="OrthoDB" id="1253697at2"/>
<reference evidence="7 8" key="1">
    <citation type="submission" date="2019-08" db="EMBL/GenBank/DDBJ databases">
        <title>Genome of Aequorivita antarctica SW49 (type strain).</title>
        <authorList>
            <person name="Bowman J.P."/>
        </authorList>
    </citation>
    <scope>NUCLEOTIDE SEQUENCE [LARGE SCALE GENOMIC DNA]</scope>
    <source>
        <strain evidence="7 8">SW49</strain>
    </source>
</reference>
<accession>A0A5C6YY44</accession>
<dbReference type="InterPro" id="IPR019734">
    <property type="entry name" value="TPR_rpt"/>
</dbReference>
<dbReference type="SMART" id="SM00028">
    <property type="entry name" value="TPR"/>
    <property type="match status" value="4"/>
</dbReference>
<dbReference type="GO" id="GO:0005737">
    <property type="term" value="C:cytoplasm"/>
    <property type="evidence" value="ECO:0007669"/>
    <property type="project" value="UniProtKB-SubCell"/>
</dbReference>
<evidence type="ECO:0000256" key="5">
    <source>
        <dbReference type="ARBA" id="ARBA00038253"/>
    </source>
</evidence>
<dbReference type="PANTHER" id="PTHR46630:SF1">
    <property type="entry name" value="TETRATRICOPEPTIDE REPEAT PROTEIN 29"/>
    <property type="match status" value="1"/>
</dbReference>
<keyword evidence="6" id="KW-1133">Transmembrane helix</keyword>
<keyword evidence="8" id="KW-1185">Reference proteome</keyword>
<comment type="caution">
    <text evidence="7">The sequence shown here is derived from an EMBL/GenBank/DDBJ whole genome shotgun (WGS) entry which is preliminary data.</text>
</comment>
<evidence type="ECO:0000256" key="2">
    <source>
        <dbReference type="ARBA" id="ARBA00022490"/>
    </source>
</evidence>
<dbReference type="Gene3D" id="1.25.40.10">
    <property type="entry name" value="Tetratricopeptide repeat domain"/>
    <property type="match status" value="3"/>
</dbReference>
<evidence type="ECO:0000313" key="8">
    <source>
        <dbReference type="Proteomes" id="UP000321497"/>
    </source>
</evidence>
<organism evidence="7 8">
    <name type="scientific">Aequorivita antarctica</name>
    <dbReference type="NCBI Taxonomy" id="153266"/>
    <lineage>
        <taxon>Bacteria</taxon>
        <taxon>Pseudomonadati</taxon>
        <taxon>Bacteroidota</taxon>
        <taxon>Flavobacteriia</taxon>
        <taxon>Flavobacteriales</taxon>
        <taxon>Flavobacteriaceae</taxon>
        <taxon>Aequorivita</taxon>
    </lineage>
</organism>
<keyword evidence="6" id="KW-0472">Membrane</keyword>
<comment type="subcellular location">
    <subcellularLocation>
        <location evidence="1">Cytoplasm</location>
    </subcellularLocation>
</comment>
<proteinExistence type="inferred from homology"/>
<dbReference type="Pfam" id="PF13181">
    <property type="entry name" value="TPR_8"/>
    <property type="match status" value="2"/>
</dbReference>
<keyword evidence="2" id="KW-0963">Cytoplasm</keyword>
<keyword evidence="4" id="KW-0802">TPR repeat</keyword>
<gene>
    <name evidence="7" type="ORF">ESU54_12030</name>
</gene>
<protein>
    <submittedName>
        <fullName evidence="7">Tetratricopeptide repeat protein</fullName>
    </submittedName>
</protein>
<comment type="similarity">
    <text evidence="5">Belongs to the Rap family.</text>
</comment>
<dbReference type="AlphaFoldDB" id="A0A5C6YY44"/>
<name>A0A5C6YY44_9FLAO</name>
<evidence type="ECO:0000256" key="1">
    <source>
        <dbReference type="ARBA" id="ARBA00004496"/>
    </source>
</evidence>
<dbReference type="SUPFAM" id="SSF48452">
    <property type="entry name" value="TPR-like"/>
    <property type="match status" value="1"/>
</dbReference>
<dbReference type="InterPro" id="IPR011990">
    <property type="entry name" value="TPR-like_helical_dom_sf"/>
</dbReference>
<keyword evidence="3" id="KW-0677">Repeat</keyword>
<dbReference type="InterPro" id="IPR051476">
    <property type="entry name" value="Bac_ResReg_Asp_Phosphatase"/>
</dbReference>
<dbReference type="Proteomes" id="UP000321497">
    <property type="component" value="Unassembled WGS sequence"/>
</dbReference>
<feature type="transmembrane region" description="Helical" evidence="6">
    <location>
        <begin position="343"/>
        <end position="363"/>
    </location>
</feature>
<dbReference type="PANTHER" id="PTHR46630">
    <property type="entry name" value="TETRATRICOPEPTIDE REPEAT PROTEIN 29"/>
    <property type="match status" value="1"/>
</dbReference>
<dbReference type="EMBL" id="VORT01000008">
    <property type="protein sequence ID" value="TXD72535.1"/>
    <property type="molecule type" value="Genomic_DNA"/>
</dbReference>
<evidence type="ECO:0000313" key="7">
    <source>
        <dbReference type="EMBL" id="TXD72535.1"/>
    </source>
</evidence>
<dbReference type="RefSeq" id="WP_111844970.1">
    <property type="nucleotide sequence ID" value="NZ_UEGI01000011.1"/>
</dbReference>
<evidence type="ECO:0000256" key="6">
    <source>
        <dbReference type="SAM" id="Phobius"/>
    </source>
</evidence>
<sequence>MKKWNKHSALFFMAGFFFFVQMVHSQKEVDSILKLANKQIYENPDEAIVLAQEALNNPKVTIRNKINALLAISTAYSSKRDYEKASEYIVKINELIPKINDDLQKMNILNRIAAHYQELQIYDKALEYLDESLVLIEKYPKQDSVQTYLGYNSILRGFIYREQTNCDIALKYFDGAIKAYNKTIARQPIMNANLSICYYNKGNCLLSLNKPAQAKESFLQSIEHAKTIGAKSLIAFGKKGLAETETLNGNYKEALSLLTDALAISSNVGDLILNRGIYEGLANNYLVLGDWENYALYQKKYIAIKKANKISERKTINQSLINLTETKAEEIEQLRSYFRPLQIIFIIVIGIALFLLIRIVIIWEKNLKKLENKLKS</sequence>
<evidence type="ECO:0000256" key="4">
    <source>
        <dbReference type="ARBA" id="ARBA00022803"/>
    </source>
</evidence>
<evidence type="ECO:0000256" key="3">
    <source>
        <dbReference type="ARBA" id="ARBA00022737"/>
    </source>
</evidence>